<reference evidence="3 4" key="1">
    <citation type="journal article" date="2014" name="Mol. Plant">
        <title>Chromosome Scale Genome Assembly and Transcriptome Profiling of Nannochloropsis gaditana in Nitrogen Depletion.</title>
        <authorList>
            <person name="Corteggiani Carpinelli E."/>
            <person name="Telatin A."/>
            <person name="Vitulo N."/>
            <person name="Forcato C."/>
            <person name="D'Angelo M."/>
            <person name="Schiavon R."/>
            <person name="Vezzi A."/>
            <person name="Giacometti G.M."/>
            <person name="Morosinotto T."/>
            <person name="Valle G."/>
        </authorList>
    </citation>
    <scope>NUCLEOTIDE SEQUENCE [LARGE SCALE GENOMIC DNA]</scope>
    <source>
        <strain evidence="3 4">B-31</strain>
    </source>
</reference>
<organism evidence="3 4">
    <name type="scientific">Nannochloropsis gaditana</name>
    <dbReference type="NCBI Taxonomy" id="72520"/>
    <lineage>
        <taxon>Eukaryota</taxon>
        <taxon>Sar</taxon>
        <taxon>Stramenopiles</taxon>
        <taxon>Ochrophyta</taxon>
        <taxon>Eustigmatophyceae</taxon>
        <taxon>Eustigmatales</taxon>
        <taxon>Monodopsidaceae</taxon>
        <taxon>Nannochloropsis</taxon>
    </lineage>
</organism>
<evidence type="ECO:0000256" key="2">
    <source>
        <dbReference type="SAM" id="Phobius"/>
    </source>
</evidence>
<feature type="region of interest" description="Disordered" evidence="1">
    <location>
        <begin position="150"/>
        <end position="176"/>
    </location>
</feature>
<keyword evidence="2" id="KW-0472">Membrane</keyword>
<dbReference type="AlphaFoldDB" id="W7TIF3"/>
<accession>W7TIF3</accession>
<gene>
    <name evidence="3" type="ORF">Naga_100054g17</name>
</gene>
<keyword evidence="2" id="KW-0812">Transmembrane</keyword>
<evidence type="ECO:0000313" key="3">
    <source>
        <dbReference type="EMBL" id="EWM25872.1"/>
    </source>
</evidence>
<keyword evidence="2" id="KW-1133">Transmembrane helix</keyword>
<keyword evidence="4" id="KW-1185">Reference proteome</keyword>
<dbReference type="OrthoDB" id="10309453at2759"/>
<sequence length="229" mass="25244">MTATSQHLLCTAAGTIVLLTAFRFLGAGYFRNLIRWRKMAPWSPRRQKLVPDSSEREDLSRVIAGKMALVDDSEDRKFLKRLYEKVQCLETKILANQVAMEELTDTLEDALSRHQQQTAVTLTPLQNDVLQLKESLAALAALLDTSKTASAIPERSSELSEQKRAKEQGDDGGSGIFGTGAMETQFSHLTTVATALGIKPRFMEGGRSGCAEGSFPSYIISDWSELSTR</sequence>
<dbReference type="Proteomes" id="UP000019335">
    <property type="component" value="Chromosome 10"/>
</dbReference>
<protein>
    <submittedName>
        <fullName evidence="3">Uncharacterized protein</fullName>
    </submittedName>
</protein>
<dbReference type="EMBL" id="AZIL01000829">
    <property type="protein sequence ID" value="EWM25872.1"/>
    <property type="molecule type" value="Genomic_DNA"/>
</dbReference>
<feature type="compositionally biased region" description="Basic and acidic residues" evidence="1">
    <location>
        <begin position="155"/>
        <end position="169"/>
    </location>
</feature>
<evidence type="ECO:0000313" key="4">
    <source>
        <dbReference type="Proteomes" id="UP000019335"/>
    </source>
</evidence>
<feature type="transmembrane region" description="Helical" evidence="2">
    <location>
        <begin position="6"/>
        <end position="30"/>
    </location>
</feature>
<evidence type="ECO:0000256" key="1">
    <source>
        <dbReference type="SAM" id="MobiDB-lite"/>
    </source>
</evidence>
<comment type="caution">
    <text evidence="3">The sequence shown here is derived from an EMBL/GenBank/DDBJ whole genome shotgun (WGS) entry which is preliminary data.</text>
</comment>
<name>W7TIF3_9STRA</name>
<proteinExistence type="predicted"/>